<dbReference type="GO" id="GO:0005886">
    <property type="term" value="C:plasma membrane"/>
    <property type="evidence" value="ECO:0007669"/>
    <property type="project" value="TreeGrafter"/>
</dbReference>
<dbReference type="PANTHER" id="PTHR34980">
    <property type="entry name" value="INNER MEMBRANE PROTEIN-RELATED-RELATED"/>
    <property type="match status" value="1"/>
</dbReference>
<name>A0A4Q7AXR4_9GAMM</name>
<keyword evidence="1" id="KW-1133">Transmembrane helix</keyword>
<dbReference type="Pfam" id="PF05656">
    <property type="entry name" value="DUF805"/>
    <property type="match status" value="1"/>
</dbReference>
<protein>
    <submittedName>
        <fullName evidence="2">DUF805 domain-containing protein</fullName>
    </submittedName>
</protein>
<feature type="transmembrane region" description="Helical" evidence="1">
    <location>
        <begin position="131"/>
        <end position="153"/>
    </location>
</feature>
<dbReference type="SUPFAM" id="SSF54523">
    <property type="entry name" value="Pili subunits"/>
    <property type="match status" value="1"/>
</dbReference>
<keyword evidence="1" id="KW-0472">Membrane</keyword>
<keyword evidence="1" id="KW-0812">Transmembrane</keyword>
<proteinExistence type="predicted"/>
<evidence type="ECO:0000256" key="1">
    <source>
        <dbReference type="SAM" id="Phobius"/>
    </source>
</evidence>
<reference evidence="2 3" key="1">
    <citation type="submission" date="2019-02" db="EMBL/GenBank/DDBJ databases">
        <title>The Batch Genome Submission of Acinetobacter spp. strains.</title>
        <authorList>
            <person name="Qin J."/>
            <person name="Hu Y."/>
            <person name="Ye H."/>
            <person name="Wei L."/>
            <person name="Feng Y."/>
            <person name="Zong Z."/>
        </authorList>
    </citation>
    <scope>NUCLEOTIDE SEQUENCE [LARGE SCALE GENOMIC DNA]</scope>
    <source>
        <strain evidence="2 3">WCHABo060081</strain>
    </source>
</reference>
<feature type="transmembrane region" description="Helical" evidence="1">
    <location>
        <begin position="89"/>
        <end position="109"/>
    </location>
</feature>
<sequence>MNNTVNDSPLSAAGRFGRLSYLGWNGLLVLVMMVLGIFCAIALPGFSPNMEQGMSVFAMLLLGIVYVTMIYFSFIFAIRRLHDRNHSGWLSLLMLVPLANLGLALYLIFAKGDAQENQFGLPRATQTWEKVLGWFYVLIFPIGILAAIAVPAYQDYVQRAHQAQISIQQQAE</sequence>
<dbReference type="AlphaFoldDB" id="A0A4Q7AXR4"/>
<gene>
    <name evidence="2" type="ORF">EXE25_05245</name>
</gene>
<evidence type="ECO:0000313" key="3">
    <source>
        <dbReference type="Proteomes" id="UP000293483"/>
    </source>
</evidence>
<comment type="caution">
    <text evidence="2">The sequence shown here is derived from an EMBL/GenBank/DDBJ whole genome shotgun (WGS) entry which is preliminary data.</text>
</comment>
<feature type="transmembrane region" description="Helical" evidence="1">
    <location>
        <begin position="55"/>
        <end position="77"/>
    </location>
</feature>
<feature type="transmembrane region" description="Helical" evidence="1">
    <location>
        <begin position="21"/>
        <end position="43"/>
    </location>
</feature>
<organism evidence="2 3">
    <name type="scientific">Acinetobacter bouvetii</name>
    <dbReference type="NCBI Taxonomy" id="202951"/>
    <lineage>
        <taxon>Bacteria</taxon>
        <taxon>Pseudomonadati</taxon>
        <taxon>Pseudomonadota</taxon>
        <taxon>Gammaproteobacteria</taxon>
        <taxon>Moraxellales</taxon>
        <taxon>Moraxellaceae</taxon>
        <taxon>Acinetobacter</taxon>
    </lineage>
</organism>
<dbReference type="RefSeq" id="WP_130144459.1">
    <property type="nucleotide sequence ID" value="NZ_SGSU01000004.1"/>
</dbReference>
<evidence type="ECO:0000313" key="2">
    <source>
        <dbReference type="EMBL" id="RZG68457.1"/>
    </source>
</evidence>
<dbReference type="Gene3D" id="3.30.700.10">
    <property type="entry name" value="Glycoprotein, Type 4 Pilin"/>
    <property type="match status" value="1"/>
</dbReference>
<dbReference type="PANTHER" id="PTHR34980:SF3">
    <property type="entry name" value="BLR8105 PROTEIN"/>
    <property type="match status" value="1"/>
</dbReference>
<dbReference type="InterPro" id="IPR045584">
    <property type="entry name" value="Pilin-like"/>
</dbReference>
<dbReference type="STRING" id="202951.GCA_001485025_02102"/>
<dbReference type="InterPro" id="IPR008523">
    <property type="entry name" value="DUF805"/>
</dbReference>
<accession>A0A4Q7AXR4</accession>
<dbReference type="EMBL" id="SGSU01000004">
    <property type="protein sequence ID" value="RZG68457.1"/>
    <property type="molecule type" value="Genomic_DNA"/>
</dbReference>
<dbReference type="Proteomes" id="UP000293483">
    <property type="component" value="Unassembled WGS sequence"/>
</dbReference>